<evidence type="ECO:0000313" key="1">
    <source>
        <dbReference type="EMBL" id="CAG8476741.1"/>
    </source>
</evidence>
<comment type="caution">
    <text evidence="1">The sequence shown here is derived from an EMBL/GenBank/DDBJ whole genome shotgun (WGS) entry which is preliminary data.</text>
</comment>
<organism evidence="1 2">
    <name type="scientific">Cetraspora pellucida</name>
    <dbReference type="NCBI Taxonomy" id="1433469"/>
    <lineage>
        <taxon>Eukaryota</taxon>
        <taxon>Fungi</taxon>
        <taxon>Fungi incertae sedis</taxon>
        <taxon>Mucoromycota</taxon>
        <taxon>Glomeromycotina</taxon>
        <taxon>Glomeromycetes</taxon>
        <taxon>Diversisporales</taxon>
        <taxon>Gigasporaceae</taxon>
        <taxon>Cetraspora</taxon>
    </lineage>
</organism>
<proteinExistence type="predicted"/>
<protein>
    <submittedName>
        <fullName evidence="1">9411_t:CDS:1</fullName>
    </submittedName>
</protein>
<dbReference type="Proteomes" id="UP000789366">
    <property type="component" value="Unassembled WGS sequence"/>
</dbReference>
<name>A0ACA9KKH7_9GLOM</name>
<evidence type="ECO:0000313" key="2">
    <source>
        <dbReference type="Proteomes" id="UP000789366"/>
    </source>
</evidence>
<dbReference type="EMBL" id="CAJVPW010001161">
    <property type="protein sequence ID" value="CAG8476741.1"/>
    <property type="molecule type" value="Genomic_DNA"/>
</dbReference>
<keyword evidence="2" id="KW-1185">Reference proteome</keyword>
<sequence length="150" mass="17772">MVRICIEKRSHIYGLFKEGYSSRYIAKKENVSQSSVVRICNKAQKTDERSVIRLLASGKCSNAVEIQKHLKVYENLEVSENTVKRTLRRNRLSSCIKCKKPVLSRRTRKERYKFAKKYLAWSVEDWCRVIFSDESKFKIYGSDGRQYCWK</sequence>
<reference evidence="1" key="1">
    <citation type="submission" date="2021-06" db="EMBL/GenBank/DDBJ databases">
        <authorList>
            <person name="Kallberg Y."/>
            <person name="Tangrot J."/>
            <person name="Rosling A."/>
        </authorList>
    </citation>
    <scope>NUCLEOTIDE SEQUENCE</scope>
    <source>
        <strain evidence="1">28 12/20/2015</strain>
    </source>
</reference>
<gene>
    <name evidence="1" type="ORF">SPELUC_LOCUS1943</name>
</gene>
<accession>A0ACA9KKH7</accession>